<dbReference type="EMBL" id="WSTA01000004">
    <property type="protein sequence ID" value="MWB97261.1"/>
    <property type="molecule type" value="Genomic_DNA"/>
</dbReference>
<dbReference type="RefSeq" id="WP_160422562.1">
    <property type="nucleotide sequence ID" value="NZ_WSTA01000004.1"/>
</dbReference>
<dbReference type="PANTHER" id="PTHR12526:SF510">
    <property type="entry name" value="D-INOSITOL 3-PHOSPHATE GLYCOSYLTRANSFERASE"/>
    <property type="match status" value="1"/>
</dbReference>
<dbReference type="Gene3D" id="3.40.50.2000">
    <property type="entry name" value="Glycogen Phosphorylase B"/>
    <property type="match status" value="2"/>
</dbReference>
<keyword evidence="2 4" id="KW-0808">Transferase</keyword>
<name>A0A6I4NSZ8_9MICO</name>
<dbReference type="GO" id="GO:0016757">
    <property type="term" value="F:glycosyltransferase activity"/>
    <property type="evidence" value="ECO:0007669"/>
    <property type="project" value="UniProtKB-KW"/>
</dbReference>
<evidence type="ECO:0000256" key="1">
    <source>
        <dbReference type="ARBA" id="ARBA00022676"/>
    </source>
</evidence>
<organism evidence="4 5">
    <name type="scientific">Agromyces seonyuensis</name>
    <dbReference type="NCBI Taxonomy" id="2662446"/>
    <lineage>
        <taxon>Bacteria</taxon>
        <taxon>Bacillati</taxon>
        <taxon>Actinomycetota</taxon>
        <taxon>Actinomycetes</taxon>
        <taxon>Micrococcales</taxon>
        <taxon>Microbacteriaceae</taxon>
        <taxon>Agromyces</taxon>
    </lineage>
</organism>
<protein>
    <submittedName>
        <fullName evidence="4">Glycosyltransferase</fullName>
    </submittedName>
</protein>
<keyword evidence="5" id="KW-1185">Reference proteome</keyword>
<keyword evidence="1" id="KW-0328">Glycosyltransferase</keyword>
<dbReference type="Proteomes" id="UP000438182">
    <property type="component" value="Unassembled WGS sequence"/>
</dbReference>
<feature type="domain" description="Glycosyltransferase subfamily 4-like N-terminal" evidence="3">
    <location>
        <begin position="74"/>
        <end position="189"/>
    </location>
</feature>
<reference evidence="4 5" key="1">
    <citation type="submission" date="2019-12" db="EMBL/GenBank/DDBJ databases">
        <authorList>
            <person name="Kim Y.S."/>
        </authorList>
    </citation>
    <scope>NUCLEOTIDE SEQUENCE [LARGE SCALE GENOMIC DNA]</scope>
    <source>
        <strain evidence="4 5">MMS17-SY077</strain>
    </source>
</reference>
<evidence type="ECO:0000259" key="3">
    <source>
        <dbReference type="Pfam" id="PF13439"/>
    </source>
</evidence>
<comment type="caution">
    <text evidence="4">The sequence shown here is derived from an EMBL/GenBank/DDBJ whole genome shotgun (WGS) entry which is preliminary data.</text>
</comment>
<gene>
    <name evidence="4" type="ORF">GB864_01605</name>
</gene>
<sequence length="383" mass="40679">MIPVIHAITPGDHYSPRTGSAVPTVVDGLARAAERDPDGGRQSVAIDASTFRPRYPSAEIVEYVGTGAPSGRERAIELGLARLGMPRSATRRYWAPQADAIAARPPSIVLAHNAPILPELLRGTGHRVVLYAHNELLRTMSRAEMRRSLGEVAAIVCVSEALAASYRAQLPPELAERVHVVVNGVDAERFAPADARPVGPLRVRFVGRMIPDKGAETLVRAARRLDRADVEVVLVGSRGFAAGDDLSDYERGLRDLAGDAPGIRFEPFVDRDALPALLASADVFVVPSQWADPCPLTIGEGMASGAAVVASRVGGIPELLGDAGVLVEPGDADALADVIAGLADDRERLGALQRAARERALAHDWGWSWTTLRGILESALDPA</sequence>
<evidence type="ECO:0000313" key="4">
    <source>
        <dbReference type="EMBL" id="MWB97261.1"/>
    </source>
</evidence>
<dbReference type="SUPFAM" id="SSF53756">
    <property type="entry name" value="UDP-Glycosyltransferase/glycogen phosphorylase"/>
    <property type="match status" value="1"/>
</dbReference>
<dbReference type="AlphaFoldDB" id="A0A6I4NSZ8"/>
<dbReference type="InterPro" id="IPR028098">
    <property type="entry name" value="Glyco_trans_4-like_N"/>
</dbReference>
<dbReference type="Pfam" id="PF13692">
    <property type="entry name" value="Glyco_trans_1_4"/>
    <property type="match status" value="1"/>
</dbReference>
<evidence type="ECO:0000313" key="5">
    <source>
        <dbReference type="Proteomes" id="UP000438182"/>
    </source>
</evidence>
<dbReference type="Pfam" id="PF13439">
    <property type="entry name" value="Glyco_transf_4"/>
    <property type="match status" value="1"/>
</dbReference>
<dbReference type="CDD" id="cd03801">
    <property type="entry name" value="GT4_PimA-like"/>
    <property type="match status" value="1"/>
</dbReference>
<proteinExistence type="predicted"/>
<dbReference type="PANTHER" id="PTHR12526">
    <property type="entry name" value="GLYCOSYLTRANSFERASE"/>
    <property type="match status" value="1"/>
</dbReference>
<accession>A0A6I4NSZ8</accession>
<evidence type="ECO:0000256" key="2">
    <source>
        <dbReference type="ARBA" id="ARBA00022679"/>
    </source>
</evidence>